<dbReference type="PROSITE" id="PS50888">
    <property type="entry name" value="BHLH"/>
    <property type="match status" value="1"/>
</dbReference>
<accession>A0A6I9QIR9</accession>
<keyword evidence="4" id="KW-0804">Transcription</keyword>
<evidence type="ECO:0000256" key="3">
    <source>
        <dbReference type="ARBA" id="ARBA00023015"/>
    </source>
</evidence>
<feature type="compositionally biased region" description="Pro residues" evidence="6">
    <location>
        <begin position="21"/>
        <end position="32"/>
    </location>
</feature>
<evidence type="ECO:0000256" key="6">
    <source>
        <dbReference type="SAM" id="MobiDB-lite"/>
    </source>
</evidence>
<dbReference type="FunFam" id="4.10.280.10:FF:000089">
    <property type="entry name" value="Transcription factor LAX PANICLE"/>
    <property type="match status" value="1"/>
</dbReference>
<dbReference type="InterPro" id="IPR011598">
    <property type="entry name" value="bHLH_dom"/>
</dbReference>
<keyword evidence="8" id="KW-1185">Reference proteome</keyword>
<dbReference type="CDD" id="cd11454">
    <property type="entry name" value="bHLH_AtIND_like"/>
    <property type="match status" value="1"/>
</dbReference>
<evidence type="ECO:0000313" key="9">
    <source>
        <dbReference type="RefSeq" id="XP_010909259.1"/>
    </source>
</evidence>
<dbReference type="OrthoDB" id="2017571at2759"/>
<keyword evidence="5" id="KW-0539">Nucleus</keyword>
<feature type="region of interest" description="Disordered" evidence="6">
    <location>
        <begin position="17"/>
        <end position="69"/>
    </location>
</feature>
<evidence type="ECO:0000256" key="4">
    <source>
        <dbReference type="ARBA" id="ARBA00023163"/>
    </source>
</evidence>
<proteinExistence type="inferred from homology"/>
<dbReference type="FunCoup" id="A0A6I9QIR9">
    <property type="interactions" value="105"/>
</dbReference>
<keyword evidence="3" id="KW-0805">Transcription regulation</keyword>
<evidence type="ECO:0000256" key="1">
    <source>
        <dbReference type="ARBA" id="ARBA00004123"/>
    </source>
</evidence>
<feature type="domain" description="BHLH" evidence="7">
    <location>
        <begin position="63"/>
        <end position="112"/>
    </location>
</feature>
<dbReference type="Pfam" id="PF00010">
    <property type="entry name" value="HLH"/>
    <property type="match status" value="1"/>
</dbReference>
<dbReference type="Gene3D" id="4.10.280.10">
    <property type="entry name" value="Helix-loop-helix DNA-binding domain"/>
    <property type="match status" value="1"/>
</dbReference>
<evidence type="ECO:0000313" key="8">
    <source>
        <dbReference type="Proteomes" id="UP000504607"/>
    </source>
</evidence>
<gene>
    <name evidence="9" type="primary">LOC105035409</name>
</gene>
<evidence type="ECO:0000256" key="5">
    <source>
        <dbReference type="ARBA" id="ARBA00023242"/>
    </source>
</evidence>
<dbReference type="RefSeq" id="XP_010909259.1">
    <property type="nucleotide sequence ID" value="XM_010910957.1"/>
</dbReference>
<dbReference type="SMART" id="SM00353">
    <property type="entry name" value="HLH"/>
    <property type="match status" value="1"/>
</dbReference>
<dbReference type="GO" id="GO:0003700">
    <property type="term" value="F:DNA-binding transcription factor activity"/>
    <property type="evidence" value="ECO:0007669"/>
    <property type="project" value="InterPro"/>
</dbReference>
<dbReference type="InterPro" id="IPR045843">
    <property type="entry name" value="IND-like"/>
</dbReference>
<dbReference type="InterPro" id="IPR036638">
    <property type="entry name" value="HLH_DNA-bd_sf"/>
</dbReference>
<comment type="subcellular location">
    <subcellularLocation>
        <location evidence="1">Nucleus</location>
    </subcellularLocation>
</comment>
<dbReference type="PANTHER" id="PTHR45914:SF2">
    <property type="entry name" value="TRANSCRIPTION FACTOR BHLH140-LIKE PROTEIN"/>
    <property type="match status" value="1"/>
</dbReference>
<protein>
    <submittedName>
        <fullName evidence="9">Transcription factor bHLH140-like</fullName>
    </submittedName>
</protein>
<dbReference type="GO" id="GO:0005634">
    <property type="term" value="C:nucleus"/>
    <property type="evidence" value="ECO:0007669"/>
    <property type="project" value="UniProtKB-SubCell"/>
</dbReference>
<reference evidence="9" key="1">
    <citation type="submission" date="2025-08" db="UniProtKB">
        <authorList>
            <consortium name="RefSeq"/>
        </authorList>
    </citation>
    <scope>IDENTIFICATION</scope>
</reference>
<evidence type="ECO:0000259" key="7">
    <source>
        <dbReference type="PROSITE" id="PS50888"/>
    </source>
</evidence>
<dbReference type="InParanoid" id="A0A6I9QIR9"/>
<dbReference type="AlphaFoldDB" id="A0A6I9QIR9"/>
<dbReference type="PANTHER" id="PTHR45914">
    <property type="entry name" value="TRANSCRIPTION FACTOR HEC3-RELATED"/>
    <property type="match status" value="1"/>
</dbReference>
<dbReference type="GO" id="GO:0046983">
    <property type="term" value="F:protein dimerization activity"/>
    <property type="evidence" value="ECO:0007669"/>
    <property type="project" value="InterPro"/>
</dbReference>
<comment type="similarity">
    <text evidence="2">Belongs to the bHLH protein family.</text>
</comment>
<organism evidence="8 9">
    <name type="scientific">Elaeis guineensis var. tenera</name>
    <name type="common">Oil palm</name>
    <dbReference type="NCBI Taxonomy" id="51953"/>
    <lineage>
        <taxon>Eukaryota</taxon>
        <taxon>Viridiplantae</taxon>
        <taxon>Streptophyta</taxon>
        <taxon>Embryophyta</taxon>
        <taxon>Tracheophyta</taxon>
        <taxon>Spermatophyta</taxon>
        <taxon>Magnoliopsida</taxon>
        <taxon>Liliopsida</taxon>
        <taxon>Arecaceae</taxon>
        <taxon>Arecoideae</taxon>
        <taxon>Cocoseae</taxon>
        <taxon>Elaeidinae</taxon>
        <taxon>Elaeis</taxon>
    </lineage>
</organism>
<evidence type="ECO:0000256" key="2">
    <source>
        <dbReference type="ARBA" id="ARBA00005510"/>
    </source>
</evidence>
<dbReference type="SUPFAM" id="SSF47459">
    <property type="entry name" value="HLH, helix-loop-helix DNA-binding domain"/>
    <property type="match status" value="1"/>
</dbReference>
<name>A0A6I9QIR9_ELAGV</name>
<sequence length="205" mass="22762">MDTYGDQQMELMEAYHCKPTIPSPPPLPPLPPSSWGKEGESSYILQHPRDRRRGGRRGSGVKLSTDPQSVAARQRRHRISDRFRILKSLVPGGSKMDTVSMLEEAIHYVKFLKAQIGLHQAALMLHPDDTPISFPSTICATPTVGASGSDLTPRAFSSSSSYSHELPPQQILSYSLTPPTPSLPPFPFSYFQGEEEILHQVSFNY</sequence>
<dbReference type="Proteomes" id="UP000504607">
    <property type="component" value="Unplaced"/>
</dbReference>